<protein>
    <submittedName>
        <fullName evidence="3">LLM class flavin-dependent oxidoreductase</fullName>
        <ecNumber evidence="3">1.-.-.-</ecNumber>
    </submittedName>
</protein>
<sequence length="340" mass="37556">MVKLSILDQSPIAKGLGPTEALQQTTRLVQEAEKLGYHRFWVSEHHHTYSLAGSSPEVLIPHLAAKTERIRLGSGGVMLPHYSAYKVAENFQLLEALYPKRIDLGIGRAPGGMPIATRALQEGKPRGVDLYPQQIDDLLHYIYQPDEQHRFADLKATPLTATQPELWMLGSSYGSAGMAAAKGAAFAFAQFINGDGGIASVHGYQEQFRPSAAWREPYTMLAIFVICADTDAEADALASSLDLSLLLLEKGYTSAGGFPSPEEAKGYTYDAFDRSRVRHNRQRMVVGGPQSVKQQLEMLQQEYRADELMAVTITHDFEAKLHSYRLLAEQFGLEKAEISS</sequence>
<dbReference type="Gene3D" id="3.20.20.30">
    <property type="entry name" value="Luciferase-like domain"/>
    <property type="match status" value="1"/>
</dbReference>
<name>A0ABW5REV1_9BACL</name>
<dbReference type="EMBL" id="JBHUMM010000044">
    <property type="protein sequence ID" value="MFD2673477.1"/>
    <property type="molecule type" value="Genomic_DNA"/>
</dbReference>
<keyword evidence="3" id="KW-0560">Oxidoreductase</keyword>
<evidence type="ECO:0000313" key="3">
    <source>
        <dbReference type="EMBL" id="MFD2673477.1"/>
    </source>
</evidence>
<feature type="domain" description="Luciferase-like" evidence="2">
    <location>
        <begin position="5"/>
        <end position="301"/>
    </location>
</feature>
<evidence type="ECO:0000256" key="1">
    <source>
        <dbReference type="ARBA" id="ARBA00007789"/>
    </source>
</evidence>
<dbReference type="GO" id="GO:0016491">
    <property type="term" value="F:oxidoreductase activity"/>
    <property type="evidence" value="ECO:0007669"/>
    <property type="project" value="UniProtKB-KW"/>
</dbReference>
<reference evidence="4" key="1">
    <citation type="journal article" date="2019" name="Int. J. Syst. Evol. Microbiol.">
        <title>The Global Catalogue of Microorganisms (GCM) 10K type strain sequencing project: providing services to taxonomists for standard genome sequencing and annotation.</title>
        <authorList>
            <consortium name="The Broad Institute Genomics Platform"/>
            <consortium name="The Broad Institute Genome Sequencing Center for Infectious Disease"/>
            <person name="Wu L."/>
            <person name="Ma J."/>
        </authorList>
    </citation>
    <scope>NUCLEOTIDE SEQUENCE [LARGE SCALE GENOMIC DNA]</scope>
    <source>
        <strain evidence="4">KCTC 33676</strain>
    </source>
</reference>
<comment type="caution">
    <text evidence="3">The sequence shown here is derived from an EMBL/GenBank/DDBJ whole genome shotgun (WGS) entry which is preliminary data.</text>
</comment>
<dbReference type="SUPFAM" id="SSF51679">
    <property type="entry name" value="Bacterial luciferase-like"/>
    <property type="match status" value="1"/>
</dbReference>
<organism evidence="3 4">
    <name type="scientific">Marinicrinis sediminis</name>
    <dbReference type="NCBI Taxonomy" id="1652465"/>
    <lineage>
        <taxon>Bacteria</taxon>
        <taxon>Bacillati</taxon>
        <taxon>Bacillota</taxon>
        <taxon>Bacilli</taxon>
        <taxon>Bacillales</taxon>
        <taxon>Paenibacillaceae</taxon>
    </lineage>
</organism>
<dbReference type="NCBIfam" id="TIGR03558">
    <property type="entry name" value="oxido_grp_1"/>
    <property type="match status" value="1"/>
</dbReference>
<dbReference type="InterPro" id="IPR019949">
    <property type="entry name" value="CmoO-like"/>
</dbReference>
<dbReference type="PANTHER" id="PTHR30137:SF19">
    <property type="entry name" value="LUCIFERASE-LIKE MONOOXYGENASE"/>
    <property type="match status" value="1"/>
</dbReference>
<dbReference type="EC" id="1.-.-.-" evidence="3"/>
<evidence type="ECO:0000259" key="2">
    <source>
        <dbReference type="Pfam" id="PF00296"/>
    </source>
</evidence>
<dbReference type="InterPro" id="IPR011251">
    <property type="entry name" value="Luciferase-like_dom"/>
</dbReference>
<accession>A0ABW5REV1</accession>
<dbReference type="PANTHER" id="PTHR30137">
    <property type="entry name" value="LUCIFERASE-LIKE MONOOXYGENASE"/>
    <property type="match status" value="1"/>
</dbReference>
<comment type="similarity">
    <text evidence="1">To bacterial alkanal monooxygenase alpha and beta chains.</text>
</comment>
<evidence type="ECO:0000313" key="4">
    <source>
        <dbReference type="Proteomes" id="UP001597497"/>
    </source>
</evidence>
<dbReference type="Proteomes" id="UP001597497">
    <property type="component" value="Unassembled WGS sequence"/>
</dbReference>
<dbReference type="InterPro" id="IPR050766">
    <property type="entry name" value="Bact_Lucif_Oxidored"/>
</dbReference>
<dbReference type="Pfam" id="PF00296">
    <property type="entry name" value="Bac_luciferase"/>
    <property type="match status" value="1"/>
</dbReference>
<proteinExistence type="predicted"/>
<gene>
    <name evidence="3" type="ORF">ACFSUC_18165</name>
</gene>
<dbReference type="InterPro" id="IPR036661">
    <property type="entry name" value="Luciferase-like_sf"/>
</dbReference>
<dbReference type="RefSeq" id="WP_379931064.1">
    <property type="nucleotide sequence ID" value="NZ_JBHUMM010000044.1"/>
</dbReference>
<dbReference type="CDD" id="cd00347">
    <property type="entry name" value="Flavin_utilizing_monoxygenases"/>
    <property type="match status" value="1"/>
</dbReference>
<keyword evidence="4" id="KW-1185">Reference proteome</keyword>